<dbReference type="PANTHER" id="PTHR47961:SF12">
    <property type="entry name" value="HELICASE POLQ-LIKE"/>
    <property type="match status" value="1"/>
</dbReference>
<dbReference type="GO" id="GO:0005694">
    <property type="term" value="C:chromosome"/>
    <property type="evidence" value="ECO:0007669"/>
    <property type="project" value="UniProtKB-SubCell"/>
</dbReference>
<dbReference type="GO" id="GO:0005634">
    <property type="term" value="C:nucleus"/>
    <property type="evidence" value="ECO:0007669"/>
    <property type="project" value="UniProtKB-SubCell"/>
</dbReference>
<evidence type="ECO:0000259" key="23">
    <source>
        <dbReference type="PROSITE" id="PS51194"/>
    </source>
</evidence>
<evidence type="ECO:0000313" key="24">
    <source>
        <dbReference type="Proteomes" id="UP000515152"/>
    </source>
</evidence>
<proteinExistence type="inferred from homology"/>
<keyword evidence="11" id="KW-0234">DNA repair</keyword>
<evidence type="ECO:0000256" key="8">
    <source>
        <dbReference type="ARBA" id="ARBA00022806"/>
    </source>
</evidence>
<dbReference type="EC" id="5.6.2.4" evidence="15"/>
<dbReference type="KEGG" id="char:105909034"/>
<gene>
    <name evidence="25" type="primary">helq</name>
</gene>
<accession>A0A6P8GA23</accession>
<dbReference type="PROSITE" id="PS51194">
    <property type="entry name" value="HELICASE_CTER"/>
    <property type="match status" value="1"/>
</dbReference>
<comment type="function">
    <text evidence="17">Single-stranded 3'-5' DNA helicase that plays a key role in homology-driven double-strand break (DSB) repair. Involved in different DSB repair mechanisms that are guided by annealing of extensive stretches of complementary bases at break ends, such as microhomology-mediated end-joining (MMEJ), single-strand annealing (SSA) or synthesis-dependent strand annealing (SDSA). Possesses both DNA unwinding and annealing activities. Forms a complex with RAD51, stimulating HELQ DNA helicase activity and ability to unwing DNA. Efficiently unwinds substrates containing 3' overhangs or a D-loop. In contrast, interaction with the replication protein A (RPA/RP-A) complex inhibits DNA unwinding by HELQ but strongly stimulates DNA strand annealing. Triggers displacement of RPA from single-stranded DNA to facilitate annealing of complementary sequences.</text>
</comment>
<dbReference type="PROSITE" id="PS51192">
    <property type="entry name" value="HELICASE_ATP_BIND_1"/>
    <property type="match status" value="1"/>
</dbReference>
<dbReference type="GeneID" id="105909034"/>
<dbReference type="FunFam" id="3.40.50.300:FF:001293">
    <property type="entry name" value="helicase POLQ-like isoform X5"/>
    <property type="match status" value="1"/>
</dbReference>
<evidence type="ECO:0000256" key="17">
    <source>
        <dbReference type="ARBA" id="ARBA00053573"/>
    </source>
</evidence>
<dbReference type="GO" id="GO:0043138">
    <property type="term" value="F:3'-5' DNA helicase activity"/>
    <property type="evidence" value="ECO:0007669"/>
    <property type="project" value="UniProtKB-EC"/>
</dbReference>
<keyword evidence="4" id="KW-0158">Chromosome</keyword>
<dbReference type="GO" id="GO:0005524">
    <property type="term" value="F:ATP binding"/>
    <property type="evidence" value="ECO:0007669"/>
    <property type="project" value="UniProtKB-KW"/>
</dbReference>
<dbReference type="SMART" id="SM00487">
    <property type="entry name" value="DEXDc"/>
    <property type="match status" value="1"/>
</dbReference>
<dbReference type="InterPro" id="IPR050474">
    <property type="entry name" value="Hel308_SKI2-like"/>
</dbReference>
<dbReference type="Pfam" id="PF21099">
    <property type="entry name" value="POLQ_helical"/>
    <property type="match status" value="1"/>
</dbReference>
<dbReference type="RefSeq" id="XP_031433336.1">
    <property type="nucleotide sequence ID" value="XM_031577476.2"/>
</dbReference>
<evidence type="ECO:0000256" key="13">
    <source>
        <dbReference type="ARBA" id="ARBA00023242"/>
    </source>
</evidence>
<dbReference type="InterPro" id="IPR046931">
    <property type="entry name" value="HTH_61"/>
</dbReference>
<dbReference type="SUPFAM" id="SSF46785">
    <property type="entry name" value="Winged helix' DNA-binding domain"/>
    <property type="match status" value="1"/>
</dbReference>
<dbReference type="Pfam" id="PF00270">
    <property type="entry name" value="DEAD"/>
    <property type="match status" value="1"/>
</dbReference>
<organism evidence="24 25">
    <name type="scientific">Clupea harengus</name>
    <name type="common">Atlantic herring</name>
    <dbReference type="NCBI Taxonomy" id="7950"/>
    <lineage>
        <taxon>Eukaryota</taxon>
        <taxon>Metazoa</taxon>
        <taxon>Chordata</taxon>
        <taxon>Craniata</taxon>
        <taxon>Vertebrata</taxon>
        <taxon>Euteleostomi</taxon>
        <taxon>Actinopterygii</taxon>
        <taxon>Neopterygii</taxon>
        <taxon>Teleostei</taxon>
        <taxon>Clupei</taxon>
        <taxon>Clupeiformes</taxon>
        <taxon>Clupeoidei</taxon>
        <taxon>Clupeidae</taxon>
        <taxon>Clupea</taxon>
    </lineage>
</organism>
<evidence type="ECO:0000256" key="18">
    <source>
        <dbReference type="ARBA" id="ARBA00069099"/>
    </source>
</evidence>
<evidence type="ECO:0000256" key="7">
    <source>
        <dbReference type="ARBA" id="ARBA00022801"/>
    </source>
</evidence>
<keyword evidence="12" id="KW-0413">Isomerase</keyword>
<dbReference type="CTD" id="113510"/>
<dbReference type="SUPFAM" id="SSF158702">
    <property type="entry name" value="Sec63 N-terminal domain-like"/>
    <property type="match status" value="1"/>
</dbReference>
<dbReference type="InterPro" id="IPR014001">
    <property type="entry name" value="Helicase_ATP-bd"/>
</dbReference>
<keyword evidence="10" id="KW-0238">DNA-binding</keyword>
<comment type="subcellular location">
    <subcellularLocation>
        <location evidence="2">Chromosome</location>
    </subcellularLocation>
    <subcellularLocation>
        <location evidence="1">Nucleus</location>
    </subcellularLocation>
</comment>
<evidence type="ECO:0000256" key="1">
    <source>
        <dbReference type="ARBA" id="ARBA00004123"/>
    </source>
</evidence>
<evidence type="ECO:0000256" key="5">
    <source>
        <dbReference type="ARBA" id="ARBA00022741"/>
    </source>
</evidence>
<dbReference type="Pfam" id="PF14520">
    <property type="entry name" value="HHH_5"/>
    <property type="match status" value="1"/>
</dbReference>
<dbReference type="GO" id="GO:0003677">
    <property type="term" value="F:DNA binding"/>
    <property type="evidence" value="ECO:0007669"/>
    <property type="project" value="UniProtKB-KW"/>
</dbReference>
<dbReference type="Gene3D" id="1.10.150.20">
    <property type="entry name" value="5' to 3' exonuclease, C-terminal subdomain"/>
    <property type="match status" value="1"/>
</dbReference>
<dbReference type="OrthoDB" id="2320933at2759"/>
<dbReference type="InterPro" id="IPR011545">
    <property type="entry name" value="DEAD/DEAH_box_helicase_dom"/>
</dbReference>
<dbReference type="CDD" id="cd18795">
    <property type="entry name" value="SF2_C_Ski2"/>
    <property type="match status" value="1"/>
</dbReference>
<dbReference type="Gene3D" id="3.40.50.300">
    <property type="entry name" value="P-loop containing nucleotide triphosphate hydrolases"/>
    <property type="match status" value="2"/>
</dbReference>
<evidence type="ECO:0000259" key="22">
    <source>
        <dbReference type="PROSITE" id="PS51192"/>
    </source>
</evidence>
<sequence length="1034" mass="114084">MFNDTEIVIKRGSARKRSRDGSGSSLTPVRKKTTSTAGQCPLTVTKIKEYLEVTPEGNALEYCSDNEDLFGGYDSILGDSSFMAKLDDAEQYMRPHDDICTGQSSKNTNLKHTPIKTGANATVEGFTDSLLADCLNDESFQDLPSLQIESHGKVHENSKMCQSLGGGHTSTPLGKNLREVRALDGMNQKEDTRPAPKARRSMANAMKKAMLDNAATSSANAVKVAQQQQKKIVVTEEINVAMQTIQSISSETDLGPFFGLPSKVKDLICRLKGIEDLYEWQKTCLTLDSVLQRRNLIYSLPTSGGKTLVAEILILKEILCRKKDALLILPYVSLVQEKVRGLASFGLDLDFLVEEYAGSKGKFPPLKRRQNNSLYITTIEKGHSLVNSLIENTRLDNVGLVVVDELHMLGDGSRGAILEMTLAKVLHVSKSTQIIGMSATLGNVGDLQKFLKAEHYTNDFRPVQLNEYVKLEDSIYEVDLKEEQCLKFSRLLNYKYSNSLKKMDPDHIVALVTEVIPSQSCLVFCPTKKNCENVAGMICKYLARNFLPHKEIEKATLLKELKDCGNGALCPVLKMTVPYGLAYHHSGLTSDERRLVEEAYSAGVLCLLACTSTLAAGVNLPARRVILRSPYLAKDFLKRSQYKQMVGRAGRAGIDSMGESILVLQEKDKLMAQKLLSAPMEQCFSNLLHDGGKGLLSLILSLIGLNVAQTLDQLRSFLSGTLLGVQQAHVSPERSLSEMAEQSVEALREKGLVTCTADDHGSSVLLITKLGRATYKGSVDLTHSNVLYRDLSKGLEGLLLNSLLHLVYLVTPYDTVSQCKPDWMIYFRQFTLLSASEQRICAAVGVPESFVARKAAGQSVKKSKSVDTEVANRLYLSLVLHALLKETDVWSVSERFQLTRGFVQMLLSSSSAFCSCVLHFAEELEEFWPFKALLSELTRRLTYCVKAELIPLMEVTGVMEARAKQLHSAGYKTLAHLANADPGDLVKSLENLSKRQANQIVASAKMLLQEKAEALQEEVDDLLTKPTDLHSVGS</sequence>
<dbReference type="Proteomes" id="UP000515152">
    <property type="component" value="Chromosome 12"/>
</dbReference>
<dbReference type="Gene3D" id="1.10.3380.20">
    <property type="match status" value="1"/>
</dbReference>
<evidence type="ECO:0000256" key="19">
    <source>
        <dbReference type="ARBA" id="ARBA00074990"/>
    </source>
</evidence>
<comment type="similarity">
    <text evidence="3">Belongs to the helicase family. SKI2 subfamily.</text>
</comment>
<dbReference type="InterPro" id="IPR027417">
    <property type="entry name" value="P-loop_NTPase"/>
</dbReference>
<evidence type="ECO:0000256" key="14">
    <source>
        <dbReference type="ARBA" id="ARBA00034617"/>
    </source>
</evidence>
<evidence type="ECO:0000256" key="6">
    <source>
        <dbReference type="ARBA" id="ARBA00022763"/>
    </source>
</evidence>
<protein>
    <recommendedName>
        <fullName evidence="18">Helicase POLQ-like</fullName>
        <ecNumber evidence="15">5.6.2.4</ecNumber>
    </recommendedName>
    <alternativeName>
        <fullName evidence="20">Mus308-like helicase</fullName>
    </alternativeName>
    <alternativeName>
        <fullName evidence="19">POLQ-like helicase</fullName>
    </alternativeName>
</protein>
<feature type="domain" description="Helicase ATP-binding" evidence="22">
    <location>
        <begin position="287"/>
        <end position="459"/>
    </location>
</feature>
<evidence type="ECO:0000256" key="3">
    <source>
        <dbReference type="ARBA" id="ARBA00010140"/>
    </source>
</evidence>
<evidence type="ECO:0000256" key="21">
    <source>
        <dbReference type="SAM" id="MobiDB-lite"/>
    </source>
</evidence>
<evidence type="ECO:0000256" key="2">
    <source>
        <dbReference type="ARBA" id="ARBA00004286"/>
    </source>
</evidence>
<keyword evidence="9" id="KW-0067">ATP-binding</keyword>
<evidence type="ECO:0000256" key="10">
    <source>
        <dbReference type="ARBA" id="ARBA00023125"/>
    </source>
</evidence>
<dbReference type="Pfam" id="PF00271">
    <property type="entry name" value="Helicase_C"/>
    <property type="match status" value="1"/>
</dbReference>
<evidence type="ECO:0000256" key="9">
    <source>
        <dbReference type="ARBA" id="ARBA00022840"/>
    </source>
</evidence>
<dbReference type="AlphaFoldDB" id="A0A6P8GA23"/>
<dbReference type="FunFam" id="3.40.50.300:FF:000813">
    <property type="entry name" value="helicase POLQ-like isoform X1"/>
    <property type="match status" value="1"/>
</dbReference>
<comment type="catalytic activity">
    <reaction evidence="16">
        <text>ATP + H2O = ADP + phosphate + H(+)</text>
        <dbReference type="Rhea" id="RHEA:13065"/>
        <dbReference type="ChEBI" id="CHEBI:15377"/>
        <dbReference type="ChEBI" id="CHEBI:15378"/>
        <dbReference type="ChEBI" id="CHEBI:30616"/>
        <dbReference type="ChEBI" id="CHEBI:43474"/>
        <dbReference type="ChEBI" id="CHEBI:456216"/>
        <dbReference type="EC" id="5.6.2.4"/>
    </reaction>
</comment>
<dbReference type="GO" id="GO:0016787">
    <property type="term" value="F:hydrolase activity"/>
    <property type="evidence" value="ECO:0007669"/>
    <property type="project" value="UniProtKB-KW"/>
</dbReference>
<evidence type="ECO:0000256" key="4">
    <source>
        <dbReference type="ARBA" id="ARBA00022454"/>
    </source>
</evidence>
<keyword evidence="13" id="KW-0539">Nucleus</keyword>
<keyword evidence="7" id="KW-0378">Hydrolase</keyword>
<dbReference type="PANTHER" id="PTHR47961">
    <property type="entry name" value="DNA POLYMERASE THETA, PUTATIVE (AFU_ORTHOLOGUE AFUA_1G05260)-RELATED"/>
    <property type="match status" value="1"/>
</dbReference>
<keyword evidence="6" id="KW-0227">DNA damage</keyword>
<feature type="domain" description="Helicase C-terminal" evidence="23">
    <location>
        <begin position="507"/>
        <end position="703"/>
    </location>
</feature>
<dbReference type="CDD" id="cd18026">
    <property type="entry name" value="DEXHc_POLQ-like"/>
    <property type="match status" value="1"/>
</dbReference>
<evidence type="ECO:0000256" key="15">
    <source>
        <dbReference type="ARBA" id="ARBA00034808"/>
    </source>
</evidence>
<dbReference type="FunFam" id="1.10.150.20:FF:000058">
    <property type="entry name" value="Helicase, POLQ like"/>
    <property type="match status" value="1"/>
</dbReference>
<keyword evidence="8" id="KW-0347">Helicase</keyword>
<dbReference type="InterPro" id="IPR036390">
    <property type="entry name" value="WH_DNA-bd_sf"/>
</dbReference>
<dbReference type="SUPFAM" id="SSF52540">
    <property type="entry name" value="P-loop containing nucleoside triphosphate hydrolases"/>
    <property type="match status" value="1"/>
</dbReference>
<keyword evidence="5" id="KW-0547">Nucleotide-binding</keyword>
<dbReference type="InterPro" id="IPR048960">
    <property type="entry name" value="POLQ-like_helical"/>
</dbReference>
<name>A0A6P8GA23_CLUHA</name>
<evidence type="ECO:0000256" key="16">
    <source>
        <dbReference type="ARBA" id="ARBA00048988"/>
    </source>
</evidence>
<evidence type="ECO:0000256" key="20">
    <source>
        <dbReference type="ARBA" id="ARBA00076391"/>
    </source>
</evidence>
<dbReference type="GO" id="GO:0006281">
    <property type="term" value="P:DNA repair"/>
    <property type="evidence" value="ECO:0007669"/>
    <property type="project" value="UniProtKB-KW"/>
</dbReference>
<evidence type="ECO:0000256" key="11">
    <source>
        <dbReference type="ARBA" id="ARBA00023204"/>
    </source>
</evidence>
<keyword evidence="24" id="KW-1185">Reference proteome</keyword>
<dbReference type="FunFam" id="1.10.3380.20:FF:000002">
    <property type="entry name" value="helicase POLQ-like isoform X1"/>
    <property type="match status" value="1"/>
</dbReference>
<feature type="region of interest" description="Disordered" evidence="21">
    <location>
        <begin position="10"/>
        <end position="35"/>
    </location>
</feature>
<dbReference type="InterPro" id="IPR001650">
    <property type="entry name" value="Helicase_C-like"/>
</dbReference>
<comment type="catalytic activity">
    <reaction evidence="14">
        <text>Couples ATP hydrolysis with the unwinding of duplex DNA by translocating in the 3'-5' direction.</text>
        <dbReference type="EC" id="5.6.2.4"/>
    </reaction>
</comment>
<dbReference type="SMART" id="SM00490">
    <property type="entry name" value="HELICc"/>
    <property type="match status" value="1"/>
</dbReference>
<evidence type="ECO:0000256" key="12">
    <source>
        <dbReference type="ARBA" id="ARBA00023235"/>
    </source>
</evidence>
<dbReference type="Pfam" id="PF20470">
    <property type="entry name" value="HTH_61"/>
    <property type="match status" value="1"/>
</dbReference>
<evidence type="ECO:0000313" key="25">
    <source>
        <dbReference type="RefSeq" id="XP_031433336.1"/>
    </source>
</evidence>
<reference evidence="25" key="1">
    <citation type="submission" date="2025-08" db="UniProtKB">
        <authorList>
            <consortium name="RefSeq"/>
        </authorList>
    </citation>
    <scope>IDENTIFICATION</scope>
</reference>